<protein>
    <submittedName>
        <fullName evidence="1">Uncharacterized protein</fullName>
    </submittedName>
</protein>
<organism evidence="1 2">
    <name type="scientific">Pleurodeles waltl</name>
    <name type="common">Iberian ribbed newt</name>
    <dbReference type="NCBI Taxonomy" id="8319"/>
    <lineage>
        <taxon>Eukaryota</taxon>
        <taxon>Metazoa</taxon>
        <taxon>Chordata</taxon>
        <taxon>Craniata</taxon>
        <taxon>Vertebrata</taxon>
        <taxon>Euteleostomi</taxon>
        <taxon>Amphibia</taxon>
        <taxon>Batrachia</taxon>
        <taxon>Caudata</taxon>
        <taxon>Salamandroidea</taxon>
        <taxon>Salamandridae</taxon>
        <taxon>Pleurodelinae</taxon>
        <taxon>Pleurodeles</taxon>
    </lineage>
</organism>
<accession>A0AAV7MIJ3</accession>
<comment type="caution">
    <text evidence="1">The sequence shown here is derived from an EMBL/GenBank/DDBJ whole genome shotgun (WGS) entry which is preliminary data.</text>
</comment>
<sequence>MEATRINAEEAARLHSAVIPGRREEWQSPETALASAALRARCHGSAPSVGDQGYRWRLLAVQGDRVVRRLQAVFPHHSSFVLADEYLPCVA</sequence>
<dbReference type="Proteomes" id="UP001066276">
    <property type="component" value="Chromosome 10"/>
</dbReference>
<dbReference type="EMBL" id="JANPWB010000014">
    <property type="protein sequence ID" value="KAJ1100918.1"/>
    <property type="molecule type" value="Genomic_DNA"/>
</dbReference>
<gene>
    <name evidence="1" type="ORF">NDU88_005993</name>
</gene>
<feature type="non-terminal residue" evidence="1">
    <location>
        <position position="91"/>
    </location>
</feature>
<evidence type="ECO:0000313" key="2">
    <source>
        <dbReference type="Proteomes" id="UP001066276"/>
    </source>
</evidence>
<dbReference type="AlphaFoldDB" id="A0AAV7MIJ3"/>
<evidence type="ECO:0000313" key="1">
    <source>
        <dbReference type="EMBL" id="KAJ1100918.1"/>
    </source>
</evidence>
<proteinExistence type="predicted"/>
<name>A0AAV7MIJ3_PLEWA</name>
<reference evidence="1" key="1">
    <citation type="journal article" date="2022" name="bioRxiv">
        <title>Sequencing and chromosome-scale assembly of the giantPleurodeles waltlgenome.</title>
        <authorList>
            <person name="Brown T."/>
            <person name="Elewa A."/>
            <person name="Iarovenko S."/>
            <person name="Subramanian E."/>
            <person name="Araus A.J."/>
            <person name="Petzold A."/>
            <person name="Susuki M."/>
            <person name="Suzuki K.-i.T."/>
            <person name="Hayashi T."/>
            <person name="Toyoda A."/>
            <person name="Oliveira C."/>
            <person name="Osipova E."/>
            <person name="Leigh N.D."/>
            <person name="Simon A."/>
            <person name="Yun M.H."/>
        </authorList>
    </citation>
    <scope>NUCLEOTIDE SEQUENCE</scope>
    <source>
        <strain evidence="1">20211129_DDA</strain>
        <tissue evidence="1">Liver</tissue>
    </source>
</reference>
<keyword evidence="2" id="KW-1185">Reference proteome</keyword>